<keyword evidence="3" id="KW-1185">Reference proteome</keyword>
<gene>
    <name evidence="2" type="ORF">GCM10025883_24550</name>
</gene>
<comment type="caution">
    <text evidence="2">The sequence shown here is derived from an EMBL/GenBank/DDBJ whole genome shotgun (WGS) entry which is preliminary data.</text>
</comment>
<name>A0ABQ6ISR5_9MICO</name>
<protein>
    <submittedName>
        <fullName evidence="2">Uncharacterized protein</fullName>
    </submittedName>
</protein>
<reference evidence="3" key="1">
    <citation type="journal article" date="2019" name="Int. J. Syst. Evol. Microbiol.">
        <title>The Global Catalogue of Microorganisms (GCM) 10K type strain sequencing project: providing services to taxonomists for standard genome sequencing and annotation.</title>
        <authorList>
            <consortium name="The Broad Institute Genomics Platform"/>
            <consortium name="The Broad Institute Genome Sequencing Center for Infectious Disease"/>
            <person name="Wu L."/>
            <person name="Ma J."/>
        </authorList>
    </citation>
    <scope>NUCLEOTIDE SEQUENCE [LARGE SCALE GENOMIC DNA]</scope>
    <source>
        <strain evidence="3">NBRC 113072</strain>
    </source>
</reference>
<dbReference type="Proteomes" id="UP001157126">
    <property type="component" value="Unassembled WGS sequence"/>
</dbReference>
<feature type="region of interest" description="Disordered" evidence="1">
    <location>
        <begin position="48"/>
        <end position="71"/>
    </location>
</feature>
<evidence type="ECO:0000313" key="3">
    <source>
        <dbReference type="Proteomes" id="UP001157126"/>
    </source>
</evidence>
<dbReference type="EMBL" id="BSUO01000001">
    <property type="protein sequence ID" value="GMA40410.1"/>
    <property type="molecule type" value="Genomic_DNA"/>
</dbReference>
<evidence type="ECO:0000313" key="2">
    <source>
        <dbReference type="EMBL" id="GMA40410.1"/>
    </source>
</evidence>
<sequence length="123" mass="13178">MKKTIVSGPCSVSTSAVSIFCPGRPERMTLISARLIRPAITRYRPGYRPSNVVATSENRVGKNHSRSSTVSMPRAEARFLAYFSSKTLRSGVSSVTEFSGGSRVGRGTPGRWTTPANGPCSPV</sequence>
<evidence type="ECO:0000256" key="1">
    <source>
        <dbReference type="SAM" id="MobiDB-lite"/>
    </source>
</evidence>
<feature type="region of interest" description="Disordered" evidence="1">
    <location>
        <begin position="94"/>
        <end position="123"/>
    </location>
</feature>
<proteinExistence type="predicted"/>
<accession>A0ABQ6ISR5</accession>
<organism evidence="2 3">
    <name type="scientific">Mobilicoccus caccae</name>
    <dbReference type="NCBI Taxonomy" id="1859295"/>
    <lineage>
        <taxon>Bacteria</taxon>
        <taxon>Bacillati</taxon>
        <taxon>Actinomycetota</taxon>
        <taxon>Actinomycetes</taxon>
        <taxon>Micrococcales</taxon>
        <taxon>Dermatophilaceae</taxon>
        <taxon>Mobilicoccus</taxon>
    </lineage>
</organism>